<protein>
    <submittedName>
        <fullName evidence="2">Uncharacterized protein</fullName>
    </submittedName>
</protein>
<dbReference type="Proteomes" id="UP000717696">
    <property type="component" value="Unassembled WGS sequence"/>
</dbReference>
<reference evidence="2" key="1">
    <citation type="journal article" date="2021" name="Nat. Commun.">
        <title>Genetic determinants of endophytism in the Arabidopsis root mycobiome.</title>
        <authorList>
            <person name="Mesny F."/>
            <person name="Miyauchi S."/>
            <person name="Thiergart T."/>
            <person name="Pickel B."/>
            <person name="Atanasova L."/>
            <person name="Karlsson M."/>
            <person name="Huettel B."/>
            <person name="Barry K.W."/>
            <person name="Haridas S."/>
            <person name="Chen C."/>
            <person name="Bauer D."/>
            <person name="Andreopoulos W."/>
            <person name="Pangilinan J."/>
            <person name="LaButti K."/>
            <person name="Riley R."/>
            <person name="Lipzen A."/>
            <person name="Clum A."/>
            <person name="Drula E."/>
            <person name="Henrissat B."/>
            <person name="Kohler A."/>
            <person name="Grigoriev I.V."/>
            <person name="Martin F.M."/>
            <person name="Hacquard S."/>
        </authorList>
    </citation>
    <scope>NUCLEOTIDE SEQUENCE</scope>
    <source>
        <strain evidence="2">MPI-CAGE-AT-0021</strain>
    </source>
</reference>
<gene>
    <name evidence="2" type="ORF">B0J13DRAFT_526826</name>
</gene>
<name>A0A9P9J4C3_9HYPO</name>
<dbReference type="AlphaFoldDB" id="A0A9P9J4C3"/>
<organism evidence="2 3">
    <name type="scientific">Dactylonectria estremocensis</name>
    <dbReference type="NCBI Taxonomy" id="1079267"/>
    <lineage>
        <taxon>Eukaryota</taxon>
        <taxon>Fungi</taxon>
        <taxon>Dikarya</taxon>
        <taxon>Ascomycota</taxon>
        <taxon>Pezizomycotina</taxon>
        <taxon>Sordariomycetes</taxon>
        <taxon>Hypocreomycetidae</taxon>
        <taxon>Hypocreales</taxon>
        <taxon>Nectriaceae</taxon>
        <taxon>Dactylonectria</taxon>
    </lineage>
</organism>
<feature type="region of interest" description="Disordered" evidence="1">
    <location>
        <begin position="121"/>
        <end position="152"/>
    </location>
</feature>
<feature type="compositionally biased region" description="Basic and acidic residues" evidence="1">
    <location>
        <begin position="143"/>
        <end position="152"/>
    </location>
</feature>
<keyword evidence="3" id="KW-1185">Reference proteome</keyword>
<comment type="caution">
    <text evidence="2">The sequence shown here is derived from an EMBL/GenBank/DDBJ whole genome shotgun (WGS) entry which is preliminary data.</text>
</comment>
<evidence type="ECO:0000256" key="1">
    <source>
        <dbReference type="SAM" id="MobiDB-lite"/>
    </source>
</evidence>
<evidence type="ECO:0000313" key="3">
    <source>
        <dbReference type="Proteomes" id="UP000717696"/>
    </source>
</evidence>
<proteinExistence type="predicted"/>
<accession>A0A9P9J4C3</accession>
<dbReference type="EMBL" id="JAGMUU010000012">
    <property type="protein sequence ID" value="KAH7141590.1"/>
    <property type="molecule type" value="Genomic_DNA"/>
</dbReference>
<sequence>MQNSLSKCTMARSRWKDRWLCGSSPCPWIARFMPTRRRPGSLIVLLADVIVTVMGLEPPVSVLRRLDEGNEGAASHSQSLGDSSDPRVLGPELVLQRHEYRESVDETRWQAWEEALLQQPGREAPPPLSEALTHPASGFGSEGAKEDSGDDHMGGKDTAGVLNVPRLVIGVDLGTTLTNEYNHYMGTNMAPSPRAEMRLFDGDGWVLTLRGKSPQTIM</sequence>
<evidence type="ECO:0000313" key="2">
    <source>
        <dbReference type="EMBL" id="KAH7141590.1"/>
    </source>
</evidence>